<dbReference type="Pfam" id="PF02136">
    <property type="entry name" value="NTF2"/>
    <property type="match status" value="1"/>
</dbReference>
<sequence length="570" mass="60482">DSISFTTDFLHLIHLAAASSRLCLNSAPKSLRPVLPPFNSPPEVVLKSPFPLRPPSTMATNGNFTQQEQYTATSGAADSNASGNDLPKEEVAWYFVEQYYTTLSKSSEKLHLFYGKRSQFVSGLEGVTSNVSVGRPAIQERIRHLNFQDCKVRISNVDSQASEDSIVIQVIGETSTKSAELKKFCQTFVLAQQPTGYFVLNDIFRYIKEEGEEEPVEATQEETAAAGPLVEDVEMPKAQAPAEEAAPAVLDADVVDEKLEKIETEPTKAVPTTNGTAETTAEAKDAAVAAPTKVEEVPTPEDASKAIEEEIKEPEKPKDPLPSPVPVASKPQPAAKPAQAAPSKPLSWAHRAAAAAASTPKPAVPALTPKTATPPTQTRAAPSTTKPAATQATPAPATAAEKDKENTAPGGWQTAGDNAKRQNRPQSISGPPEKEGTMAYIRNVTEKLSPEELRSALEAYGALIYFDINRTKNCAFVEYQTPEGYQAATNANPHQIAGEAIFVEPRKPKANAYGGNGYAGGRGGPQRGRGGFQDRQGSQGGRGNFGGQNRGRGGAATPRGGRGAGQVATA</sequence>
<dbReference type="FunFam" id="3.10.450.50:FF:000003">
    <property type="entry name" value="Nuclear transport factor 2 family protein"/>
    <property type="match status" value="1"/>
</dbReference>
<feature type="compositionally biased region" description="Gly residues" evidence="3">
    <location>
        <begin position="515"/>
        <end position="531"/>
    </location>
</feature>
<dbReference type="InterPro" id="IPR035979">
    <property type="entry name" value="RBD_domain_sf"/>
</dbReference>
<evidence type="ECO:0000256" key="2">
    <source>
        <dbReference type="PROSITE-ProRule" id="PRU00176"/>
    </source>
</evidence>
<feature type="region of interest" description="Disordered" evidence="3">
    <location>
        <begin position="515"/>
        <end position="570"/>
    </location>
</feature>
<dbReference type="GO" id="GO:1990904">
    <property type="term" value="C:ribonucleoprotein complex"/>
    <property type="evidence" value="ECO:0007669"/>
    <property type="project" value="TreeGrafter"/>
</dbReference>
<feature type="compositionally biased region" description="Low complexity" evidence="3">
    <location>
        <begin position="276"/>
        <end position="292"/>
    </location>
</feature>
<dbReference type="AlphaFoldDB" id="A0A8H8U0X0"/>
<dbReference type="GO" id="GO:0016579">
    <property type="term" value="P:protein deubiquitination"/>
    <property type="evidence" value="ECO:0007669"/>
    <property type="project" value="TreeGrafter"/>
</dbReference>
<dbReference type="EMBL" id="QGMH01000042">
    <property type="protein sequence ID" value="TVY27775.1"/>
    <property type="molecule type" value="Genomic_DNA"/>
</dbReference>
<feature type="compositionally biased region" description="Basic and acidic residues" evidence="3">
    <location>
        <begin position="302"/>
        <end position="319"/>
    </location>
</feature>
<feature type="domain" description="NTF2" evidence="5">
    <location>
        <begin position="91"/>
        <end position="206"/>
    </location>
</feature>
<feature type="region of interest" description="Disordered" evidence="3">
    <location>
        <begin position="260"/>
        <end position="437"/>
    </location>
</feature>
<evidence type="ECO:0000259" key="5">
    <source>
        <dbReference type="PROSITE" id="PS50177"/>
    </source>
</evidence>
<dbReference type="Gene3D" id="3.10.450.50">
    <property type="match status" value="1"/>
</dbReference>
<dbReference type="GO" id="GO:0005829">
    <property type="term" value="C:cytosol"/>
    <property type="evidence" value="ECO:0007669"/>
    <property type="project" value="TreeGrafter"/>
</dbReference>
<evidence type="ECO:0000256" key="3">
    <source>
        <dbReference type="SAM" id="MobiDB-lite"/>
    </source>
</evidence>
<evidence type="ECO:0000313" key="6">
    <source>
        <dbReference type="EMBL" id="TVY27775.1"/>
    </source>
</evidence>
<evidence type="ECO:0000313" key="7">
    <source>
        <dbReference type="Proteomes" id="UP000431533"/>
    </source>
</evidence>
<dbReference type="RefSeq" id="XP_031006563.1">
    <property type="nucleotide sequence ID" value="XM_031148772.1"/>
</dbReference>
<name>A0A8H8U0X0_9HELO</name>
<dbReference type="GO" id="GO:0034517">
    <property type="term" value="P:ribophagy"/>
    <property type="evidence" value="ECO:0007669"/>
    <property type="project" value="TreeGrafter"/>
</dbReference>
<feature type="compositionally biased region" description="Gly residues" evidence="3">
    <location>
        <begin position="538"/>
        <end position="564"/>
    </location>
</feature>
<dbReference type="InterPro" id="IPR012677">
    <property type="entry name" value="Nucleotide-bd_a/b_plait_sf"/>
</dbReference>
<dbReference type="Proteomes" id="UP000431533">
    <property type="component" value="Unassembled WGS sequence"/>
</dbReference>
<dbReference type="GeneID" id="41984001"/>
<dbReference type="InterPro" id="IPR039539">
    <property type="entry name" value="Ras_GTPase_bind_prot"/>
</dbReference>
<evidence type="ECO:0000256" key="1">
    <source>
        <dbReference type="ARBA" id="ARBA00022884"/>
    </source>
</evidence>
<dbReference type="OrthoDB" id="339151at2759"/>
<reference evidence="6 7" key="1">
    <citation type="submission" date="2018-05" db="EMBL/GenBank/DDBJ databases">
        <title>Genome sequencing and assembly of the regulated plant pathogen Lachnellula willkommii and related sister species for the development of diagnostic species identification markers.</title>
        <authorList>
            <person name="Giroux E."/>
            <person name="Bilodeau G."/>
        </authorList>
    </citation>
    <scope>NUCLEOTIDE SEQUENCE [LARGE SCALE GENOMIC DNA]</scope>
    <source>
        <strain evidence="6 7">CBS 185.66</strain>
    </source>
</reference>
<gene>
    <name evidence="6" type="primary">nxt3</name>
    <name evidence="6" type="ORF">LHYA1_G003803</name>
</gene>
<dbReference type="GO" id="GO:1990861">
    <property type="term" value="C:Ubp3-Bre5 deubiquitination complex"/>
    <property type="evidence" value="ECO:0007669"/>
    <property type="project" value="TreeGrafter"/>
</dbReference>
<organism evidence="6 7">
    <name type="scientific">Lachnellula hyalina</name>
    <dbReference type="NCBI Taxonomy" id="1316788"/>
    <lineage>
        <taxon>Eukaryota</taxon>
        <taxon>Fungi</taxon>
        <taxon>Dikarya</taxon>
        <taxon>Ascomycota</taxon>
        <taxon>Pezizomycotina</taxon>
        <taxon>Leotiomycetes</taxon>
        <taxon>Helotiales</taxon>
        <taxon>Lachnaceae</taxon>
        <taxon>Lachnellula</taxon>
    </lineage>
</organism>
<proteinExistence type="predicted"/>
<dbReference type="InterPro" id="IPR032710">
    <property type="entry name" value="NTF2-like_dom_sf"/>
</dbReference>
<feature type="compositionally biased region" description="Low complexity" evidence="3">
    <location>
        <begin position="326"/>
        <end position="399"/>
    </location>
</feature>
<dbReference type="GO" id="GO:0003729">
    <property type="term" value="F:mRNA binding"/>
    <property type="evidence" value="ECO:0007669"/>
    <property type="project" value="TreeGrafter"/>
</dbReference>
<comment type="caution">
    <text evidence="6">The sequence shown here is derived from an EMBL/GenBank/DDBJ whole genome shotgun (WGS) entry which is preliminary data.</text>
</comment>
<dbReference type="PROSITE" id="PS50177">
    <property type="entry name" value="NTF2_DOMAIN"/>
    <property type="match status" value="1"/>
</dbReference>
<dbReference type="PANTHER" id="PTHR10693:SF20">
    <property type="entry name" value="AT27578P"/>
    <property type="match status" value="1"/>
</dbReference>
<dbReference type="InterPro" id="IPR018222">
    <property type="entry name" value="Nuclear_transport_factor_2_euk"/>
</dbReference>
<dbReference type="CDD" id="cd00590">
    <property type="entry name" value="RRM_SF"/>
    <property type="match status" value="1"/>
</dbReference>
<keyword evidence="1 2" id="KW-0694">RNA-binding</keyword>
<dbReference type="SUPFAM" id="SSF54427">
    <property type="entry name" value="NTF2-like"/>
    <property type="match status" value="1"/>
</dbReference>
<protein>
    <submittedName>
        <fullName evidence="6">Putative G3BP-like protein</fullName>
    </submittedName>
</protein>
<dbReference type="InterPro" id="IPR002075">
    <property type="entry name" value="NTF2_dom"/>
</dbReference>
<feature type="non-terminal residue" evidence="6">
    <location>
        <position position="570"/>
    </location>
</feature>
<evidence type="ECO:0000259" key="4">
    <source>
        <dbReference type="PROSITE" id="PS50102"/>
    </source>
</evidence>
<dbReference type="Pfam" id="PF00076">
    <property type="entry name" value="RRM_1"/>
    <property type="match status" value="1"/>
</dbReference>
<dbReference type="PROSITE" id="PS50102">
    <property type="entry name" value="RRM"/>
    <property type="match status" value="1"/>
</dbReference>
<keyword evidence="7" id="KW-1185">Reference proteome</keyword>
<dbReference type="PANTHER" id="PTHR10693">
    <property type="entry name" value="RAS GTPASE-ACTIVATING PROTEIN-BINDING PROTEIN"/>
    <property type="match status" value="1"/>
</dbReference>
<dbReference type="InterPro" id="IPR000504">
    <property type="entry name" value="RRM_dom"/>
</dbReference>
<feature type="domain" description="RRM" evidence="4">
    <location>
        <begin position="437"/>
        <end position="508"/>
    </location>
</feature>
<dbReference type="CDD" id="cd00780">
    <property type="entry name" value="NTF2"/>
    <property type="match status" value="1"/>
</dbReference>
<accession>A0A8H8U0X0</accession>
<dbReference type="SMART" id="SM00360">
    <property type="entry name" value="RRM"/>
    <property type="match status" value="1"/>
</dbReference>
<dbReference type="SUPFAM" id="SSF54928">
    <property type="entry name" value="RNA-binding domain, RBD"/>
    <property type="match status" value="1"/>
</dbReference>
<dbReference type="Gene3D" id="3.30.70.330">
    <property type="match status" value="1"/>
</dbReference>